<dbReference type="PROSITE" id="PS51186">
    <property type="entry name" value="GNAT"/>
    <property type="match status" value="1"/>
</dbReference>
<evidence type="ECO:0000259" key="3">
    <source>
        <dbReference type="PROSITE" id="PS51186"/>
    </source>
</evidence>
<dbReference type="Proteomes" id="UP000284908">
    <property type="component" value="Unassembled WGS sequence"/>
</dbReference>
<dbReference type="PANTHER" id="PTHR43800:SF1">
    <property type="entry name" value="PEPTIDYL-LYSINE N-ACETYLTRANSFERASE YJAB"/>
    <property type="match status" value="1"/>
</dbReference>
<sequence length="178" mass="20028">MRKADAGDANRVAQIHICGWRDAYGNILDPEFLENFAEGERRNHWQSELTVARKDQTIFVMDNQGELTGFICVKLKEDAVWGTYIDSLHVSATARGQGTGKALLQKAAQWIMEKDADSPIYLWVFEDNSRAIAFYQRLGGDIVEQATSEMPFSRGAPALRIAWKSPDRLLEALYESAS</sequence>
<dbReference type="EMBL" id="RAHH01000015">
    <property type="protein sequence ID" value="RJT43463.1"/>
    <property type="molecule type" value="Genomic_DNA"/>
</dbReference>
<organism evidence="4 5">
    <name type="scientific">Rahnella woolbedingensis</name>
    <dbReference type="NCBI Taxonomy" id="1510574"/>
    <lineage>
        <taxon>Bacteria</taxon>
        <taxon>Pseudomonadati</taxon>
        <taxon>Pseudomonadota</taxon>
        <taxon>Gammaproteobacteria</taxon>
        <taxon>Enterobacterales</taxon>
        <taxon>Yersiniaceae</taxon>
        <taxon>Rahnella</taxon>
    </lineage>
</organism>
<dbReference type="Gene3D" id="3.40.630.30">
    <property type="match status" value="1"/>
</dbReference>
<dbReference type="SUPFAM" id="SSF55729">
    <property type="entry name" value="Acyl-CoA N-acyltransferases (Nat)"/>
    <property type="match status" value="1"/>
</dbReference>
<reference evidence="4 5" key="1">
    <citation type="submission" date="2018-09" db="EMBL/GenBank/DDBJ databases">
        <authorList>
            <person name="Le Fleche-Mateos A."/>
        </authorList>
    </citation>
    <scope>NUCLEOTIDE SEQUENCE [LARGE SCALE GENOMIC DNA]</scope>
    <source>
        <strain evidence="4 5">DSM 27399</strain>
    </source>
</reference>
<evidence type="ECO:0000256" key="1">
    <source>
        <dbReference type="ARBA" id="ARBA00022679"/>
    </source>
</evidence>
<dbReference type="Pfam" id="PF00583">
    <property type="entry name" value="Acetyltransf_1"/>
    <property type="match status" value="1"/>
</dbReference>
<dbReference type="GO" id="GO:0016747">
    <property type="term" value="F:acyltransferase activity, transferring groups other than amino-acyl groups"/>
    <property type="evidence" value="ECO:0007669"/>
    <property type="project" value="InterPro"/>
</dbReference>
<name>A0A419N7P5_9GAMM</name>
<feature type="domain" description="N-acetyltransferase" evidence="3">
    <location>
        <begin position="1"/>
        <end position="166"/>
    </location>
</feature>
<accession>A0A419N7P5</accession>
<dbReference type="InterPro" id="IPR016181">
    <property type="entry name" value="Acyl_CoA_acyltransferase"/>
</dbReference>
<keyword evidence="5" id="KW-1185">Reference proteome</keyword>
<dbReference type="OrthoDB" id="9792929at2"/>
<proteinExistence type="predicted"/>
<evidence type="ECO:0000313" key="4">
    <source>
        <dbReference type="EMBL" id="RJT43463.1"/>
    </source>
</evidence>
<comment type="caution">
    <text evidence="4">The sequence shown here is derived from an EMBL/GenBank/DDBJ whole genome shotgun (WGS) entry which is preliminary data.</text>
</comment>
<keyword evidence="1 4" id="KW-0808">Transferase</keyword>
<protein>
    <submittedName>
        <fullName evidence="4">GNAT family N-acetyltransferase</fullName>
    </submittedName>
</protein>
<dbReference type="AlphaFoldDB" id="A0A419N7P5"/>
<dbReference type="PANTHER" id="PTHR43800">
    <property type="entry name" value="PEPTIDYL-LYSINE N-ACETYLTRANSFERASE YJAB"/>
    <property type="match status" value="1"/>
</dbReference>
<evidence type="ECO:0000313" key="5">
    <source>
        <dbReference type="Proteomes" id="UP000284908"/>
    </source>
</evidence>
<dbReference type="CDD" id="cd04301">
    <property type="entry name" value="NAT_SF"/>
    <property type="match status" value="1"/>
</dbReference>
<gene>
    <name evidence="4" type="ORF">D6C13_13980</name>
</gene>
<evidence type="ECO:0000256" key="2">
    <source>
        <dbReference type="ARBA" id="ARBA00023315"/>
    </source>
</evidence>
<keyword evidence="2" id="KW-0012">Acyltransferase</keyword>
<dbReference type="InterPro" id="IPR000182">
    <property type="entry name" value="GNAT_dom"/>
</dbReference>